<evidence type="ECO:0000313" key="2">
    <source>
        <dbReference type="EMBL" id="CAD6342485.1"/>
    </source>
</evidence>
<dbReference type="AlphaFoldDB" id="A0A811SML7"/>
<dbReference type="OrthoDB" id="1849062at2759"/>
<comment type="caution">
    <text evidence="2">The sequence shown here is derived from an EMBL/GenBank/DDBJ whole genome shotgun (WGS) entry which is preliminary data.</text>
</comment>
<dbReference type="InterPro" id="IPR004158">
    <property type="entry name" value="DUF247_pln"/>
</dbReference>
<sequence>MDDVMIGRVDRPVDTTIDERMAKATEKLEADFAKVGTKMSRFPHEMRGIGGGHRYIAPIVASILGQDGSFFVEPSVVAIGPYHHGAPHLQKMEEVKLAAAYNLCRSSGHSTAEVYGKVLSVAGAARDCYDTDDPAVMGVSDADFATMMFLDGCFLLEYMVAGDTNEMIRRQIMSMGASIQKDIFLLENQIPGWEASSRRGQSAGVAVAMATLTLTTTSTSRRISLASSASLCSAACLRRRRRSTTTALSWTSRCCRGARSATELAQIGVTLTPSTAPWFGDIRFRWRHRVLGKLSLSPVFLNHFTACCLVNMAAFETIYTDEEATKEPDGFAVSSYLSVLAMLMDEMRDVQELRQRHLLHGSMSDIQALVFFKALLEQIGTYMRRRSLAILVYQFVYLNYYQIATAIISITNSH</sequence>
<evidence type="ECO:0000313" key="3">
    <source>
        <dbReference type="Proteomes" id="UP000604825"/>
    </source>
</evidence>
<keyword evidence="1" id="KW-0812">Transmembrane</keyword>
<name>A0A811SML7_9POAL</name>
<proteinExistence type="predicted"/>
<dbReference type="EMBL" id="CAJGYO010000514">
    <property type="protein sequence ID" value="CAD6342485.1"/>
    <property type="molecule type" value="Genomic_DNA"/>
</dbReference>
<dbReference type="PANTHER" id="PTHR31549:SF244">
    <property type="entry name" value="OS08G0121500 PROTEIN"/>
    <property type="match status" value="1"/>
</dbReference>
<keyword evidence="3" id="KW-1185">Reference proteome</keyword>
<organism evidence="2 3">
    <name type="scientific">Miscanthus lutarioriparius</name>
    <dbReference type="NCBI Taxonomy" id="422564"/>
    <lineage>
        <taxon>Eukaryota</taxon>
        <taxon>Viridiplantae</taxon>
        <taxon>Streptophyta</taxon>
        <taxon>Embryophyta</taxon>
        <taxon>Tracheophyta</taxon>
        <taxon>Spermatophyta</taxon>
        <taxon>Magnoliopsida</taxon>
        <taxon>Liliopsida</taxon>
        <taxon>Poales</taxon>
        <taxon>Poaceae</taxon>
        <taxon>PACMAD clade</taxon>
        <taxon>Panicoideae</taxon>
        <taxon>Andropogonodae</taxon>
        <taxon>Andropogoneae</taxon>
        <taxon>Saccharinae</taxon>
        <taxon>Miscanthus</taxon>
    </lineage>
</organism>
<dbReference type="Pfam" id="PF03140">
    <property type="entry name" value="DUF247"/>
    <property type="match status" value="2"/>
</dbReference>
<reference evidence="2" key="1">
    <citation type="submission" date="2020-10" db="EMBL/GenBank/DDBJ databases">
        <authorList>
            <person name="Han B."/>
            <person name="Lu T."/>
            <person name="Zhao Q."/>
            <person name="Huang X."/>
            <person name="Zhao Y."/>
        </authorList>
    </citation>
    <scope>NUCLEOTIDE SEQUENCE</scope>
</reference>
<gene>
    <name evidence="2" type="ORF">NCGR_LOCUS66583</name>
</gene>
<keyword evidence="1" id="KW-1133">Transmembrane helix</keyword>
<dbReference type="PANTHER" id="PTHR31549">
    <property type="entry name" value="PROTEIN, PUTATIVE (DUF247)-RELATED-RELATED"/>
    <property type="match status" value="1"/>
</dbReference>
<protein>
    <submittedName>
        <fullName evidence="2">Uncharacterized protein</fullName>
    </submittedName>
</protein>
<evidence type="ECO:0000256" key="1">
    <source>
        <dbReference type="SAM" id="Phobius"/>
    </source>
</evidence>
<feature type="transmembrane region" description="Helical" evidence="1">
    <location>
        <begin position="388"/>
        <end position="410"/>
    </location>
</feature>
<dbReference type="Proteomes" id="UP000604825">
    <property type="component" value="Unassembled WGS sequence"/>
</dbReference>
<keyword evidence="1" id="KW-0472">Membrane</keyword>
<accession>A0A811SML7</accession>